<gene>
    <name evidence="2" type="ORF">E6C60_4009</name>
</gene>
<dbReference type="AlphaFoldDB" id="A0A4V1G4H5"/>
<dbReference type="InterPro" id="IPR018745">
    <property type="entry name" value="MpsC"/>
</dbReference>
<sequence length="242" mass="28421">MLWSESSFMNQSIHQLQQLIASYTGKVLRERFGKGPESVIVSMGGQYITIYLRNFLTPSERVLLQQDHTHIVYQTRERLMELVLPEVSAYIAQVTGSQPEEMYYDWALHHHSGMITAICLETFTEEVDLNEQFDKKAELEQEIILISGQSRRNPEQLQSFEMNNRTLLFIREGILVPIEKEFIRLGHGELLKSVKRNMEKQYLYQQGLFEPILNRRILDIFVDWDYDFNKSIIVMVTSPRSL</sequence>
<proteinExistence type="predicted"/>
<protein>
    <recommendedName>
        <fullName evidence="1">Na+-translocating membrane potential-generating system MpsC domain-containing protein</fullName>
    </recommendedName>
</protein>
<dbReference type="KEGG" id="palo:E6C60_4009"/>
<dbReference type="EMBL" id="CP040396">
    <property type="protein sequence ID" value="QCT04714.1"/>
    <property type="molecule type" value="Genomic_DNA"/>
</dbReference>
<evidence type="ECO:0000313" key="2">
    <source>
        <dbReference type="EMBL" id="QCT04714.1"/>
    </source>
</evidence>
<dbReference type="Proteomes" id="UP000300879">
    <property type="component" value="Chromosome"/>
</dbReference>
<organism evidence="2 3">
    <name type="scientific">Paenibacillus algicola</name>
    <dbReference type="NCBI Taxonomy" id="2565926"/>
    <lineage>
        <taxon>Bacteria</taxon>
        <taxon>Bacillati</taxon>
        <taxon>Bacillota</taxon>
        <taxon>Bacilli</taxon>
        <taxon>Bacillales</taxon>
        <taxon>Paenibacillaceae</taxon>
        <taxon>Paenibacillus</taxon>
    </lineage>
</organism>
<name>A0A4V1G4H5_9BACL</name>
<accession>A0A4V1G4H5</accession>
<feature type="domain" description="Na+-translocating membrane potential-generating system MpsC" evidence="1">
    <location>
        <begin position="14"/>
        <end position="118"/>
    </location>
</feature>
<feature type="domain" description="Na+-translocating membrane potential-generating system MpsC" evidence="1">
    <location>
        <begin position="138"/>
        <end position="236"/>
    </location>
</feature>
<keyword evidence="3" id="KW-1185">Reference proteome</keyword>
<dbReference type="Pfam" id="PF10057">
    <property type="entry name" value="MpsC"/>
    <property type="match status" value="2"/>
</dbReference>
<reference evidence="2 3" key="1">
    <citation type="submission" date="2019-05" db="EMBL/GenBank/DDBJ databases">
        <authorList>
            <person name="Chen C."/>
        </authorList>
    </citation>
    <scope>NUCLEOTIDE SEQUENCE [LARGE SCALE GENOMIC DNA]</scope>
    <source>
        <strain evidence="2 3">HB172198</strain>
    </source>
</reference>
<evidence type="ECO:0000313" key="3">
    <source>
        <dbReference type="Proteomes" id="UP000300879"/>
    </source>
</evidence>
<evidence type="ECO:0000259" key="1">
    <source>
        <dbReference type="Pfam" id="PF10057"/>
    </source>
</evidence>